<evidence type="ECO:0000313" key="1">
    <source>
        <dbReference type="EMBL" id="KIJ37328.1"/>
    </source>
</evidence>
<sequence length="263" mass="30191">EKVRRVTPRWRIVEPKQAVTQDEEVSEVDIAEDIPVTRHVLLEDKKRFLGLVQYVWKIYDCSRPANVEDIRQIQLIGHSGSSETQTVPKPGILPLHYSDCLHKWRGVKITESGSGLYPPILNIYDISRNLRIDVNLKYEAHDQRHYDPSTDSHIMYPSVADVVRAKYRAMNLNIRNQVSFISLDVAGQATSGPGFSHYDTKWNLLATAPSFSRLDYATKFCIWMRVQRGAKIVFILDSEVLSADIDFTKHRSIYFVMEEGAIL</sequence>
<protein>
    <submittedName>
        <fullName evidence="1">Uncharacterized protein</fullName>
    </submittedName>
</protein>
<dbReference type="AlphaFoldDB" id="A0A0C9U3A1"/>
<proteinExistence type="predicted"/>
<dbReference type="HOGENOM" id="CLU_1059895_0_0_1"/>
<name>A0A0C9U3A1_SPHS4</name>
<evidence type="ECO:0000313" key="2">
    <source>
        <dbReference type="Proteomes" id="UP000054279"/>
    </source>
</evidence>
<organism evidence="1 2">
    <name type="scientific">Sphaerobolus stellatus (strain SS14)</name>
    <dbReference type="NCBI Taxonomy" id="990650"/>
    <lineage>
        <taxon>Eukaryota</taxon>
        <taxon>Fungi</taxon>
        <taxon>Dikarya</taxon>
        <taxon>Basidiomycota</taxon>
        <taxon>Agaricomycotina</taxon>
        <taxon>Agaricomycetes</taxon>
        <taxon>Phallomycetidae</taxon>
        <taxon>Geastrales</taxon>
        <taxon>Sphaerobolaceae</taxon>
        <taxon>Sphaerobolus</taxon>
    </lineage>
</organism>
<accession>A0A0C9U3A1</accession>
<keyword evidence="2" id="KW-1185">Reference proteome</keyword>
<dbReference type="Proteomes" id="UP000054279">
    <property type="component" value="Unassembled WGS sequence"/>
</dbReference>
<reference evidence="1 2" key="1">
    <citation type="submission" date="2014-06" db="EMBL/GenBank/DDBJ databases">
        <title>Evolutionary Origins and Diversification of the Mycorrhizal Mutualists.</title>
        <authorList>
            <consortium name="DOE Joint Genome Institute"/>
            <consortium name="Mycorrhizal Genomics Consortium"/>
            <person name="Kohler A."/>
            <person name="Kuo A."/>
            <person name="Nagy L.G."/>
            <person name="Floudas D."/>
            <person name="Copeland A."/>
            <person name="Barry K.W."/>
            <person name="Cichocki N."/>
            <person name="Veneault-Fourrey C."/>
            <person name="LaButti K."/>
            <person name="Lindquist E.A."/>
            <person name="Lipzen A."/>
            <person name="Lundell T."/>
            <person name="Morin E."/>
            <person name="Murat C."/>
            <person name="Riley R."/>
            <person name="Ohm R."/>
            <person name="Sun H."/>
            <person name="Tunlid A."/>
            <person name="Henrissat B."/>
            <person name="Grigoriev I.V."/>
            <person name="Hibbett D.S."/>
            <person name="Martin F."/>
        </authorList>
    </citation>
    <scope>NUCLEOTIDE SEQUENCE [LARGE SCALE GENOMIC DNA]</scope>
    <source>
        <strain evidence="1 2">SS14</strain>
    </source>
</reference>
<feature type="non-terminal residue" evidence="1">
    <location>
        <position position="1"/>
    </location>
</feature>
<gene>
    <name evidence="1" type="ORF">M422DRAFT_260276</name>
</gene>
<dbReference type="EMBL" id="KN837170">
    <property type="protein sequence ID" value="KIJ37328.1"/>
    <property type="molecule type" value="Genomic_DNA"/>
</dbReference>